<feature type="compositionally biased region" description="Low complexity" evidence="6">
    <location>
        <begin position="590"/>
        <end position="628"/>
    </location>
</feature>
<keyword evidence="10" id="KW-1185">Reference proteome</keyword>
<feature type="domain" description="Chitin-binding type-2" evidence="8">
    <location>
        <begin position="680"/>
        <end position="735"/>
    </location>
</feature>
<evidence type="ECO:0000256" key="7">
    <source>
        <dbReference type="SAM" id="SignalP"/>
    </source>
</evidence>
<evidence type="ECO:0000256" key="1">
    <source>
        <dbReference type="ARBA" id="ARBA00022669"/>
    </source>
</evidence>
<feature type="domain" description="Chitin-binding type-2" evidence="8">
    <location>
        <begin position="355"/>
        <end position="411"/>
    </location>
</feature>
<protein>
    <recommendedName>
        <fullName evidence="8">Chitin-binding type-2 domain-containing protein</fullName>
    </recommendedName>
</protein>
<dbReference type="InterPro" id="IPR002557">
    <property type="entry name" value="Chitin-bd_dom"/>
</dbReference>
<dbReference type="SMART" id="SM00494">
    <property type="entry name" value="ChtBD2"/>
    <property type="match status" value="6"/>
</dbReference>
<feature type="domain" description="Chitin-binding type-2" evidence="8">
    <location>
        <begin position="527"/>
        <end position="583"/>
    </location>
</feature>
<sequence length="739" mass="82111">MHLLRAVLIAIALWKDSALGFSVQPELAIDPVICDAHNHGDKIPNPVDCSSFYVCDRGIPELVQCSDGLLFDIKLKVCNWPERTTCVTGSIPTRPSELPSLETSTVITVPVSEEPEPTPPEVIPSSDSPSTWIPNTGPAIEVPSKIQCTEEGFYYLPHPSNCEYYYICISGILHENFCGLGLHWDFLKQRCDRPNVAFCYVDLISNSKPEVTGDQSGIGGGETKPNPVTPEDNNPAEGEQGTHPEVAGGDTSGAEIVTSTIAPTTDPEIITSWETPKDSEHTTILPTMDPTSEIVNTTSTDIITPWETPENSEYTTVSSTTDYSQEPTQSFLNPEDALTATAPPPHPMDGYDPSHVRCIHEGVYFLPHPTNCEIYFICINHTMHLHRCGHNIHWDYISNLCSAPAPYRCYAFRNTSSIEDENGANGVVVPPPENPMEGYDPEFIRCSHPGFYYLPHPTNCKLFFVCSNWTLNIYQCDEGSTWNYLEQQCMSVNGKCYFESMQPDSTTTTEEAEHNLSLILEGYNPDQIRCIHNGTYLLPHPTLCQLYFMCANRTLSLHECKRDLMWNYRFERCDLKENSVCFDSSEYRSTEATPSTTSTTTSTTTPAPTTSTTTPKPTTITTRTAPTVTTPPPPTTTTESTTTTSTTSPKPKTTLGVHMPIEFEVYDEINGSTIDDLDVLPKCPRHQAFFPHTKDCQKYYICIGGVPILTKCPDNLQWDAQERMCGMPSHVKCNVGRKA</sequence>
<dbReference type="Proteomes" id="UP000594454">
    <property type="component" value="Chromosome 2"/>
</dbReference>
<feature type="domain" description="Chitin-binding type-2" evidence="8">
    <location>
        <begin position="145"/>
        <end position="201"/>
    </location>
</feature>
<feature type="signal peptide" evidence="7">
    <location>
        <begin position="1"/>
        <end position="20"/>
    </location>
</feature>
<dbReference type="AlphaFoldDB" id="A0A7R8YPE1"/>
<feature type="compositionally biased region" description="Low complexity" evidence="6">
    <location>
        <begin position="636"/>
        <end position="654"/>
    </location>
</feature>
<dbReference type="InterPro" id="IPR051940">
    <property type="entry name" value="Chitin_bind-dev_reg"/>
</dbReference>
<dbReference type="InParanoid" id="A0A7R8YPE1"/>
<dbReference type="Gene3D" id="2.170.140.10">
    <property type="entry name" value="Chitin binding domain"/>
    <property type="match status" value="6"/>
</dbReference>
<accession>A0A7R8YPE1</accession>
<name>A0A7R8YPE1_HERIL</name>
<organism evidence="9 10">
    <name type="scientific">Hermetia illucens</name>
    <name type="common">Black soldier fly</name>
    <dbReference type="NCBI Taxonomy" id="343691"/>
    <lineage>
        <taxon>Eukaryota</taxon>
        <taxon>Metazoa</taxon>
        <taxon>Ecdysozoa</taxon>
        <taxon>Arthropoda</taxon>
        <taxon>Hexapoda</taxon>
        <taxon>Insecta</taxon>
        <taxon>Pterygota</taxon>
        <taxon>Neoptera</taxon>
        <taxon>Endopterygota</taxon>
        <taxon>Diptera</taxon>
        <taxon>Brachycera</taxon>
        <taxon>Stratiomyomorpha</taxon>
        <taxon>Stratiomyidae</taxon>
        <taxon>Hermetiinae</taxon>
        <taxon>Hermetia</taxon>
    </lineage>
</organism>
<feature type="chain" id="PRO_5030599144" description="Chitin-binding type-2 domain-containing protein" evidence="7">
    <location>
        <begin position="21"/>
        <end position="739"/>
    </location>
</feature>
<dbReference type="PROSITE" id="PS50940">
    <property type="entry name" value="CHIT_BIND_II"/>
    <property type="match status" value="6"/>
</dbReference>
<keyword evidence="5" id="KW-0325">Glycoprotein</keyword>
<evidence type="ECO:0000313" key="9">
    <source>
        <dbReference type="EMBL" id="CAD7080538.1"/>
    </source>
</evidence>
<evidence type="ECO:0000313" key="10">
    <source>
        <dbReference type="Proteomes" id="UP000594454"/>
    </source>
</evidence>
<dbReference type="GO" id="GO:0008061">
    <property type="term" value="F:chitin binding"/>
    <property type="evidence" value="ECO:0007669"/>
    <property type="project" value="UniProtKB-KW"/>
</dbReference>
<keyword evidence="1" id="KW-0147">Chitin-binding</keyword>
<reference evidence="9 10" key="1">
    <citation type="submission" date="2020-11" db="EMBL/GenBank/DDBJ databases">
        <authorList>
            <person name="Wallbank WR R."/>
            <person name="Pardo Diaz C."/>
            <person name="Kozak K."/>
            <person name="Martin S."/>
            <person name="Jiggins C."/>
            <person name="Moest M."/>
            <person name="Warren A I."/>
            <person name="Generalovic N T."/>
            <person name="Byers J.R.P. K."/>
            <person name="Montejo-Kovacevich G."/>
            <person name="Yen C E."/>
        </authorList>
    </citation>
    <scope>NUCLEOTIDE SEQUENCE [LARGE SCALE GENOMIC DNA]</scope>
</reference>
<dbReference type="PANTHER" id="PTHR23301">
    <property type="entry name" value="CHITIN BINDING PERITROPHIN-A"/>
    <property type="match status" value="1"/>
</dbReference>
<keyword evidence="2 7" id="KW-0732">Signal</keyword>
<dbReference type="EMBL" id="LR899010">
    <property type="protein sequence ID" value="CAD7080538.1"/>
    <property type="molecule type" value="Genomic_DNA"/>
</dbReference>
<feature type="region of interest" description="Disordered" evidence="6">
    <location>
        <begin position="586"/>
        <end position="655"/>
    </location>
</feature>
<dbReference type="Pfam" id="PF01607">
    <property type="entry name" value="CBM_14"/>
    <property type="match status" value="6"/>
</dbReference>
<dbReference type="InterPro" id="IPR036508">
    <property type="entry name" value="Chitin-bd_dom_sf"/>
</dbReference>
<feature type="region of interest" description="Disordered" evidence="6">
    <location>
        <begin position="210"/>
        <end position="253"/>
    </location>
</feature>
<dbReference type="GO" id="GO:0005576">
    <property type="term" value="C:extracellular region"/>
    <property type="evidence" value="ECO:0007669"/>
    <property type="project" value="InterPro"/>
</dbReference>
<evidence type="ECO:0000256" key="3">
    <source>
        <dbReference type="ARBA" id="ARBA00022737"/>
    </source>
</evidence>
<dbReference type="SUPFAM" id="SSF57625">
    <property type="entry name" value="Invertebrate chitin-binding proteins"/>
    <property type="match status" value="6"/>
</dbReference>
<keyword evidence="4" id="KW-1015">Disulfide bond</keyword>
<dbReference type="OrthoDB" id="6422323at2759"/>
<evidence type="ECO:0000256" key="4">
    <source>
        <dbReference type="ARBA" id="ARBA00023157"/>
    </source>
</evidence>
<feature type="domain" description="Chitin-binding type-2" evidence="8">
    <location>
        <begin position="31"/>
        <end position="88"/>
    </location>
</feature>
<evidence type="ECO:0000256" key="2">
    <source>
        <dbReference type="ARBA" id="ARBA00022729"/>
    </source>
</evidence>
<dbReference type="OMA" id="ECPKRNG"/>
<dbReference type="PANTHER" id="PTHR23301:SF0">
    <property type="entry name" value="CHITIN-BINDING TYPE-2 DOMAIN-CONTAINING PROTEIN-RELATED"/>
    <property type="match status" value="1"/>
</dbReference>
<evidence type="ECO:0000259" key="8">
    <source>
        <dbReference type="PROSITE" id="PS50940"/>
    </source>
</evidence>
<evidence type="ECO:0000256" key="6">
    <source>
        <dbReference type="SAM" id="MobiDB-lite"/>
    </source>
</evidence>
<gene>
    <name evidence="9" type="ORF">HERILL_LOCUS3687</name>
</gene>
<proteinExistence type="predicted"/>
<feature type="domain" description="Chitin-binding type-2" evidence="8">
    <location>
        <begin position="443"/>
        <end position="498"/>
    </location>
</feature>
<evidence type="ECO:0000256" key="5">
    <source>
        <dbReference type="ARBA" id="ARBA00023180"/>
    </source>
</evidence>
<keyword evidence="3" id="KW-0677">Repeat</keyword>